<reference evidence="3" key="1">
    <citation type="submission" date="2014-04" db="EMBL/GenBank/DDBJ databases">
        <authorList>
            <person name="Wei Y."/>
            <person name="Huang G."/>
            <person name="Cheng X."/>
        </authorList>
    </citation>
    <scope>NUCLEOTIDE SEQUENCE [LARGE SCALE GENOMIC DNA]</scope>
</reference>
<organism evidence="2 3">
    <name type="scientific">Heliothis virescens ascovirus 3f</name>
    <dbReference type="NCBI Taxonomy" id="328614"/>
    <lineage>
        <taxon>Viruses</taxon>
        <taxon>Varidnaviria</taxon>
        <taxon>Bamfordvirae</taxon>
        <taxon>Nucleocytoviricota</taxon>
        <taxon>Megaviricetes</taxon>
        <taxon>Pimascovirales</taxon>
        <taxon>Pimascovirales incertae sedis</taxon>
        <taxon>Ascoviridae</taxon>
        <taxon>Ascovirus</taxon>
        <taxon>Ascovirus hvav3a</taxon>
    </lineage>
</organism>
<dbReference type="EMBL" id="KJ755191">
    <property type="protein sequence ID" value="AJP09154.1"/>
    <property type="molecule type" value="Genomic_DNA"/>
</dbReference>
<sequence length="393" mass="43838">MTQHHNEEVESVDQSILAHVRLNVGCRLLRSITDMIAAGAPISKSSAAKAPHQIATVKQSKLFSKRGRKRRRTDDNSTIANEDSNSCSDSDDEDDDDDDDDDDNITATTQVTSNVRRLRFTFRKETRCLEITSNESIDKDVTATACFNDTSAFSEYFVNWHCDLVVGVPMDAFRKMFSGMTDSCGGGTKSLPDPLDIYVRCDDGELTLHRDVEFVARRPRSITLQNTVTKSGCTTTCLLVSNRSPPDVSNIHKLLHISPVELVNMYAELGGVESTFAFEFKEGTMTVANHMGSATRKWRVFECPNTEEVPNFRMKLRSSIIHNIQKLKAISPRVVLWRRQTGGLIITAPLVHPAVGTNRTKIKKYDKSHNSEDAQTAPGLYGELVIQLDEVPL</sequence>
<evidence type="ECO:0000256" key="1">
    <source>
        <dbReference type="SAM" id="MobiDB-lite"/>
    </source>
</evidence>
<accession>A0A171PVR6</accession>
<feature type="region of interest" description="Disordered" evidence="1">
    <location>
        <begin position="60"/>
        <end position="108"/>
    </location>
</feature>
<protein>
    <submittedName>
        <fullName evidence="2">Uncharacterized protein</fullName>
    </submittedName>
</protein>
<name>A0A171PVR6_9VIRU</name>
<dbReference type="Proteomes" id="UP000232922">
    <property type="component" value="Genome"/>
</dbReference>
<proteinExistence type="predicted"/>
<feature type="compositionally biased region" description="Acidic residues" evidence="1">
    <location>
        <begin position="89"/>
        <end position="104"/>
    </location>
</feature>
<evidence type="ECO:0000313" key="2">
    <source>
        <dbReference type="EMBL" id="AJP09154.1"/>
    </source>
</evidence>
<dbReference type="KEGG" id="vg:41900790"/>
<dbReference type="GeneID" id="41900790"/>
<evidence type="ECO:0000313" key="3">
    <source>
        <dbReference type="Proteomes" id="UP000232922"/>
    </source>
</evidence>
<dbReference type="RefSeq" id="YP_009701654.1">
    <property type="nucleotide sequence ID" value="NC_044938.1"/>
</dbReference>